<dbReference type="OrthoDB" id="5237726at2759"/>
<feature type="region of interest" description="Disordered" evidence="1">
    <location>
        <begin position="161"/>
        <end position="231"/>
    </location>
</feature>
<protein>
    <submittedName>
        <fullName evidence="2">Uncharacterized protein</fullName>
    </submittedName>
</protein>
<gene>
    <name evidence="2" type="ORF">VSDG_08211</name>
</gene>
<dbReference type="Proteomes" id="UP000284375">
    <property type="component" value="Unassembled WGS sequence"/>
</dbReference>
<feature type="compositionally biased region" description="Basic residues" evidence="1">
    <location>
        <begin position="195"/>
        <end position="208"/>
    </location>
</feature>
<accession>A0A423VGA5</accession>
<name>A0A423VGA5_CYTCH</name>
<sequence length="474" mass="51356">MADPAGTYPSSKDSNGKIISYMWYIHILVKVNTEDRLRDHIAPLLQTDGAPWVPSPGLHRSGSSDEHDSMHGGGGQKMMEPVDDLTDYLVLHFFSDEVLGQLVDTAPLLEQAESYARVLAGVPGSFREEFCRRLYVLLFSRNIVEWPPGIDVPDPAAAAAIAAGASPHHGQRDPEPSDPNPREDEEVAGSEGRGRRCRRRRHQQHHHHPRDDDGSSAAATSPCPDGSDHDSEMAREAYFGTATSPLPWNYFSDWGLSRNGYGALREGAGYDVADSGSSHRQPAPPHTTPQQQQRQQQQQQQQQQEQQQRQRAVSPRCPLPEIPSAQDLSDDMPPASAYQRPSRVNPHHLHRSSGAAAGCEGGVVVGGGGGGGGGAVRIRQVSGQGGNGLSGPGFSPVPGADLASGCAPAVDENHIWGRGDGAEGLLVWWAEEPVASDKGSPNNCWRRAMVRTARKYGTWYPSGHMAPYRTNKQR</sequence>
<organism evidence="2 3">
    <name type="scientific">Cytospora chrysosperma</name>
    <name type="common">Cytospora canker fungus</name>
    <name type="synonym">Sphaeria chrysosperma</name>
    <dbReference type="NCBI Taxonomy" id="252740"/>
    <lineage>
        <taxon>Eukaryota</taxon>
        <taxon>Fungi</taxon>
        <taxon>Dikarya</taxon>
        <taxon>Ascomycota</taxon>
        <taxon>Pezizomycotina</taxon>
        <taxon>Sordariomycetes</taxon>
        <taxon>Sordariomycetidae</taxon>
        <taxon>Diaporthales</taxon>
        <taxon>Cytosporaceae</taxon>
        <taxon>Cytospora</taxon>
    </lineage>
</organism>
<feature type="region of interest" description="Disordered" evidence="1">
    <location>
        <begin position="268"/>
        <end position="357"/>
    </location>
</feature>
<evidence type="ECO:0000313" key="3">
    <source>
        <dbReference type="Proteomes" id="UP000284375"/>
    </source>
</evidence>
<evidence type="ECO:0000256" key="1">
    <source>
        <dbReference type="SAM" id="MobiDB-lite"/>
    </source>
</evidence>
<evidence type="ECO:0000313" key="2">
    <source>
        <dbReference type="EMBL" id="ROV89928.1"/>
    </source>
</evidence>
<reference evidence="2 3" key="1">
    <citation type="submission" date="2015-09" db="EMBL/GenBank/DDBJ databases">
        <title>Host preference determinants of Valsa canker pathogens revealed by comparative genomics.</title>
        <authorList>
            <person name="Yin Z."/>
            <person name="Huang L."/>
        </authorList>
    </citation>
    <scope>NUCLEOTIDE SEQUENCE [LARGE SCALE GENOMIC DNA]</scope>
    <source>
        <strain evidence="2 3">YSFL</strain>
    </source>
</reference>
<proteinExistence type="predicted"/>
<keyword evidence="3" id="KW-1185">Reference proteome</keyword>
<feature type="compositionally biased region" description="Low complexity" evidence="1">
    <location>
        <begin position="290"/>
        <end position="311"/>
    </location>
</feature>
<dbReference type="EMBL" id="LJZO01000054">
    <property type="protein sequence ID" value="ROV89928.1"/>
    <property type="molecule type" value="Genomic_DNA"/>
</dbReference>
<comment type="caution">
    <text evidence="2">The sequence shown here is derived from an EMBL/GenBank/DDBJ whole genome shotgun (WGS) entry which is preliminary data.</text>
</comment>
<dbReference type="AlphaFoldDB" id="A0A423VGA5"/>
<feature type="region of interest" description="Disordered" evidence="1">
    <location>
        <begin position="52"/>
        <end position="75"/>
    </location>
</feature>